<comment type="caution">
    <text evidence="2">The sequence shown here is derived from an EMBL/GenBank/DDBJ whole genome shotgun (WGS) entry which is preliminary data.</text>
</comment>
<dbReference type="OrthoDB" id="8903324at2"/>
<dbReference type="Proteomes" id="UP000301751">
    <property type="component" value="Unassembled WGS sequence"/>
</dbReference>
<feature type="transmembrane region" description="Helical" evidence="1">
    <location>
        <begin position="121"/>
        <end position="145"/>
    </location>
</feature>
<protein>
    <submittedName>
        <fullName evidence="2">Uncharacterized protein</fullName>
    </submittedName>
</protein>
<keyword evidence="1" id="KW-0472">Membrane</keyword>
<keyword evidence="3" id="KW-1185">Reference proteome</keyword>
<dbReference type="AlphaFoldDB" id="A0A480AKL1"/>
<feature type="transmembrane region" description="Helical" evidence="1">
    <location>
        <begin position="165"/>
        <end position="188"/>
    </location>
</feature>
<organism evidence="2 3">
    <name type="scientific">Pseudaquabacterium pictum</name>
    <dbReference type="NCBI Taxonomy" id="2315236"/>
    <lineage>
        <taxon>Bacteria</taxon>
        <taxon>Pseudomonadati</taxon>
        <taxon>Pseudomonadota</taxon>
        <taxon>Betaproteobacteria</taxon>
        <taxon>Burkholderiales</taxon>
        <taxon>Sphaerotilaceae</taxon>
        <taxon>Pseudaquabacterium</taxon>
    </lineage>
</organism>
<gene>
    <name evidence="2" type="ORF">AQPW35_03410</name>
</gene>
<evidence type="ECO:0000256" key="1">
    <source>
        <dbReference type="SAM" id="Phobius"/>
    </source>
</evidence>
<sequence>MDRFTRFRTLLLREWMQHRTGWLVLMALPSLVMLGLGLLDREAVQIGSVDAGELQTLPLVLQALVWTVATLALAGLLVALTLLAQLPGLARRDQQDRSIEFWRSLPVSHVQGVGATVLMHLLLLPAAALLAGLVGAQLVVLVTVVLHHGPLAWLQLPWGLLLPSYGLGALRLVLGLLLGVLWLSPLLLLTMAASAWLKRWAVPVVSAASLLGVYWLDARLPVPLVGPAFRRIGTEALYALVAPDLFDGPNRLAQSGLADAVAGLPMALLQDTGRVLAGAATPAFGLALAGGVLGFALLVLRRQRAV</sequence>
<name>A0A480AKL1_9BURK</name>
<reference evidence="3" key="1">
    <citation type="submission" date="2019-03" db="EMBL/GenBank/DDBJ databases">
        <title>Aquabacterium pictum sp.nov., the first bacteriochlorophyll a-containing freshwater bacterium in the genus Aquabacterium of the class Betaproteobacteria.</title>
        <authorList>
            <person name="Hirose S."/>
            <person name="Tank M."/>
            <person name="Hara E."/>
            <person name="Tamaki H."/>
            <person name="Takaichi S."/>
            <person name="Haruta S."/>
            <person name="Hanada S."/>
        </authorList>
    </citation>
    <scope>NUCLEOTIDE SEQUENCE [LARGE SCALE GENOMIC DNA]</scope>
    <source>
        <strain evidence="3">W35</strain>
    </source>
</reference>
<feature type="transmembrane region" description="Helical" evidence="1">
    <location>
        <begin position="200"/>
        <end position="216"/>
    </location>
</feature>
<evidence type="ECO:0000313" key="3">
    <source>
        <dbReference type="Proteomes" id="UP000301751"/>
    </source>
</evidence>
<feature type="transmembrane region" description="Helical" evidence="1">
    <location>
        <begin position="59"/>
        <end position="84"/>
    </location>
</feature>
<evidence type="ECO:0000313" key="2">
    <source>
        <dbReference type="EMBL" id="GCL61260.1"/>
    </source>
</evidence>
<keyword evidence="1" id="KW-1133">Transmembrane helix</keyword>
<proteinExistence type="predicted"/>
<dbReference type="RefSeq" id="WP_137731026.1">
    <property type="nucleotide sequence ID" value="NZ_BJCL01000001.1"/>
</dbReference>
<keyword evidence="1" id="KW-0812">Transmembrane</keyword>
<accession>A0A480AKL1</accession>
<dbReference type="EMBL" id="BJCL01000001">
    <property type="protein sequence ID" value="GCL61260.1"/>
    <property type="molecule type" value="Genomic_DNA"/>
</dbReference>
<feature type="transmembrane region" description="Helical" evidence="1">
    <location>
        <begin position="275"/>
        <end position="300"/>
    </location>
</feature>
<feature type="transmembrane region" description="Helical" evidence="1">
    <location>
        <begin position="21"/>
        <end position="39"/>
    </location>
</feature>